<protein>
    <submittedName>
        <fullName evidence="2">Alkyl hydroperoxide reductase AhpD</fullName>
    </submittedName>
    <submittedName>
        <fullName evidence="3">Alkylhydroperoxidase AhpD family core domain-containing protein</fullName>
    </submittedName>
</protein>
<evidence type="ECO:0000313" key="2">
    <source>
        <dbReference type="EMBL" id="GEN22668.1"/>
    </source>
</evidence>
<dbReference type="OrthoDB" id="9801997at2"/>
<dbReference type="Proteomes" id="UP000321726">
    <property type="component" value="Unassembled WGS sequence"/>
</dbReference>
<organism evidence="3 4">
    <name type="scientific">Halomonas cupida</name>
    <dbReference type="NCBI Taxonomy" id="44933"/>
    <lineage>
        <taxon>Bacteria</taxon>
        <taxon>Pseudomonadati</taxon>
        <taxon>Pseudomonadota</taxon>
        <taxon>Gammaproteobacteria</taxon>
        <taxon>Oceanospirillales</taxon>
        <taxon>Halomonadaceae</taxon>
        <taxon>Halomonas</taxon>
    </lineage>
</organism>
<dbReference type="InterPro" id="IPR029032">
    <property type="entry name" value="AhpD-like"/>
</dbReference>
<reference evidence="2 5" key="2">
    <citation type="submission" date="2019-07" db="EMBL/GenBank/DDBJ databases">
        <title>Whole genome shotgun sequence of Halomonas cupida NBRC 102219.</title>
        <authorList>
            <person name="Hosoyama A."/>
            <person name="Uohara A."/>
            <person name="Ohji S."/>
            <person name="Ichikawa N."/>
        </authorList>
    </citation>
    <scope>NUCLEOTIDE SEQUENCE [LARGE SCALE GENOMIC DNA]</scope>
    <source>
        <strain evidence="2 5">NBRC 102219</strain>
    </source>
</reference>
<dbReference type="Gene3D" id="1.20.1290.10">
    <property type="entry name" value="AhpD-like"/>
    <property type="match status" value="1"/>
</dbReference>
<dbReference type="Pfam" id="PF02627">
    <property type="entry name" value="CMD"/>
    <property type="match status" value="1"/>
</dbReference>
<dbReference type="RefSeq" id="WP_073433183.1">
    <property type="nucleotide sequence ID" value="NZ_BJXU01000019.1"/>
</dbReference>
<dbReference type="PANTHER" id="PTHR34846">
    <property type="entry name" value="4-CARBOXYMUCONOLACTONE DECARBOXYLASE FAMILY PROTEIN (AFU_ORTHOLOGUE AFUA_6G11590)"/>
    <property type="match status" value="1"/>
</dbReference>
<reference evidence="3 4" key="1">
    <citation type="submission" date="2016-11" db="EMBL/GenBank/DDBJ databases">
        <authorList>
            <person name="Jaros S."/>
            <person name="Januszkiewicz K."/>
            <person name="Wedrychowicz H."/>
        </authorList>
    </citation>
    <scope>NUCLEOTIDE SEQUENCE [LARGE SCALE GENOMIC DNA]</scope>
    <source>
        <strain evidence="3 4">DSM 4740</strain>
    </source>
</reference>
<dbReference type="PANTHER" id="PTHR34846:SF7">
    <property type="entry name" value="BLL7811 PROTEIN"/>
    <property type="match status" value="1"/>
</dbReference>
<dbReference type="NCBIfam" id="TIGR00778">
    <property type="entry name" value="ahpD_dom"/>
    <property type="match status" value="1"/>
</dbReference>
<dbReference type="GO" id="GO:0051920">
    <property type="term" value="F:peroxiredoxin activity"/>
    <property type="evidence" value="ECO:0007669"/>
    <property type="project" value="InterPro"/>
</dbReference>
<keyword evidence="3" id="KW-0575">Peroxidase</keyword>
<gene>
    <name evidence="2" type="ORF">HCU01_06170</name>
    <name evidence="3" type="ORF">SAMN05660971_00224</name>
</gene>
<dbReference type="AlphaFoldDB" id="A0A1M6ZRR2"/>
<evidence type="ECO:0000313" key="3">
    <source>
        <dbReference type="EMBL" id="SHL33188.1"/>
    </source>
</evidence>
<accession>A0A1M6ZRR2</accession>
<dbReference type="EMBL" id="BJXU01000019">
    <property type="protein sequence ID" value="GEN22668.1"/>
    <property type="molecule type" value="Genomic_DNA"/>
</dbReference>
<evidence type="ECO:0000259" key="1">
    <source>
        <dbReference type="Pfam" id="PF02627"/>
    </source>
</evidence>
<dbReference type="InterPro" id="IPR004675">
    <property type="entry name" value="AhpD_core"/>
</dbReference>
<feature type="domain" description="Carboxymuconolactone decarboxylase-like" evidence="1">
    <location>
        <begin position="22"/>
        <end position="105"/>
    </location>
</feature>
<proteinExistence type="predicted"/>
<sequence length="160" mass="17769">MSTTYASTIPHLELSDLNDNLPGVQDALREMGKAVTDTGFDKQLIELVKVRVSQINGCAYCAQLHLNIARQLGVSQARLDLLAVWRETSRRYSRRERVALGWAEALTDLAHRSIAADVYTDATEEFTETELMALTVAIANINAWNRICGPLHFSPPEPTS</sequence>
<dbReference type="SUPFAM" id="SSF69118">
    <property type="entry name" value="AhpD-like"/>
    <property type="match status" value="1"/>
</dbReference>
<dbReference type="Proteomes" id="UP000184123">
    <property type="component" value="Unassembled WGS sequence"/>
</dbReference>
<dbReference type="InterPro" id="IPR003779">
    <property type="entry name" value="CMD-like"/>
</dbReference>
<keyword evidence="5" id="KW-1185">Reference proteome</keyword>
<keyword evidence="3" id="KW-0560">Oxidoreductase</keyword>
<evidence type="ECO:0000313" key="5">
    <source>
        <dbReference type="Proteomes" id="UP000321726"/>
    </source>
</evidence>
<evidence type="ECO:0000313" key="4">
    <source>
        <dbReference type="Proteomes" id="UP000184123"/>
    </source>
</evidence>
<dbReference type="STRING" id="44933.SAMN05660971_00224"/>
<name>A0A1M6ZRR2_9GAMM</name>
<dbReference type="EMBL" id="FRCA01000001">
    <property type="protein sequence ID" value="SHL33188.1"/>
    <property type="molecule type" value="Genomic_DNA"/>
</dbReference>